<dbReference type="InterPro" id="IPR036864">
    <property type="entry name" value="Zn2-C6_fun-type_DNA-bd_sf"/>
</dbReference>
<proteinExistence type="predicted"/>
<dbReference type="STRING" id="1073089.A0A1L9R490"/>
<feature type="region of interest" description="Disordered" evidence="5">
    <location>
        <begin position="89"/>
        <end position="147"/>
    </location>
</feature>
<evidence type="ECO:0000313" key="8">
    <source>
        <dbReference type="Proteomes" id="UP000184383"/>
    </source>
</evidence>
<evidence type="ECO:0000259" key="6">
    <source>
        <dbReference type="PROSITE" id="PS50048"/>
    </source>
</evidence>
<dbReference type="InterPro" id="IPR001138">
    <property type="entry name" value="Zn2Cys6_DnaBD"/>
</dbReference>
<dbReference type="GO" id="GO:0045944">
    <property type="term" value="P:positive regulation of transcription by RNA polymerase II"/>
    <property type="evidence" value="ECO:0007669"/>
    <property type="project" value="TreeGrafter"/>
</dbReference>
<accession>A0A1L9R490</accession>
<dbReference type="AlphaFoldDB" id="A0A1L9R490"/>
<dbReference type="RefSeq" id="XP_040683416.1">
    <property type="nucleotide sequence ID" value="XM_040838195.1"/>
</dbReference>
<dbReference type="SMART" id="SM00066">
    <property type="entry name" value="GAL4"/>
    <property type="match status" value="1"/>
</dbReference>
<evidence type="ECO:0000256" key="5">
    <source>
        <dbReference type="SAM" id="MobiDB-lite"/>
    </source>
</evidence>
<keyword evidence="1" id="KW-0805">Transcription regulation</keyword>
<evidence type="ECO:0000256" key="1">
    <source>
        <dbReference type="ARBA" id="ARBA00023015"/>
    </source>
</evidence>
<dbReference type="GeneID" id="63754043"/>
<dbReference type="EMBL" id="KV878218">
    <property type="protein sequence ID" value="OJJ29739.1"/>
    <property type="molecule type" value="Genomic_DNA"/>
</dbReference>
<organism evidence="7 8">
    <name type="scientific">Aspergillus wentii DTO 134E9</name>
    <dbReference type="NCBI Taxonomy" id="1073089"/>
    <lineage>
        <taxon>Eukaryota</taxon>
        <taxon>Fungi</taxon>
        <taxon>Dikarya</taxon>
        <taxon>Ascomycota</taxon>
        <taxon>Pezizomycotina</taxon>
        <taxon>Eurotiomycetes</taxon>
        <taxon>Eurotiomycetidae</taxon>
        <taxon>Eurotiales</taxon>
        <taxon>Aspergillaceae</taxon>
        <taxon>Aspergillus</taxon>
        <taxon>Aspergillus subgen. Cremei</taxon>
    </lineage>
</organism>
<dbReference type="PANTHER" id="PTHR37534">
    <property type="entry name" value="TRANSCRIPTIONAL ACTIVATOR PROTEIN UGA3"/>
    <property type="match status" value="1"/>
</dbReference>
<dbReference type="Proteomes" id="UP000184383">
    <property type="component" value="Unassembled WGS sequence"/>
</dbReference>
<keyword evidence="2" id="KW-0238">DNA-binding</keyword>
<keyword evidence="8" id="KW-1185">Reference proteome</keyword>
<evidence type="ECO:0000313" key="7">
    <source>
        <dbReference type="EMBL" id="OJJ29739.1"/>
    </source>
</evidence>
<dbReference type="VEuPathDB" id="FungiDB:ASPWEDRAFT_55325"/>
<dbReference type="Pfam" id="PF00172">
    <property type="entry name" value="Zn_clus"/>
    <property type="match status" value="1"/>
</dbReference>
<gene>
    <name evidence="7" type="ORF">ASPWEDRAFT_55325</name>
</gene>
<dbReference type="PROSITE" id="PS00463">
    <property type="entry name" value="ZN2_CY6_FUNGAL_1"/>
    <property type="match status" value="1"/>
</dbReference>
<dbReference type="PROSITE" id="PS50048">
    <property type="entry name" value="ZN2_CY6_FUNGAL_2"/>
    <property type="match status" value="1"/>
</dbReference>
<protein>
    <recommendedName>
        <fullName evidence="6">Zn(2)-C6 fungal-type domain-containing protein</fullName>
    </recommendedName>
</protein>
<feature type="compositionally biased region" description="Pro residues" evidence="5">
    <location>
        <begin position="130"/>
        <end position="139"/>
    </location>
</feature>
<dbReference type="GO" id="GO:0000981">
    <property type="term" value="F:DNA-binding transcription factor activity, RNA polymerase II-specific"/>
    <property type="evidence" value="ECO:0007669"/>
    <property type="project" value="InterPro"/>
</dbReference>
<evidence type="ECO:0000256" key="4">
    <source>
        <dbReference type="ARBA" id="ARBA00023242"/>
    </source>
</evidence>
<dbReference type="GO" id="GO:0000976">
    <property type="term" value="F:transcription cis-regulatory region binding"/>
    <property type="evidence" value="ECO:0007669"/>
    <property type="project" value="TreeGrafter"/>
</dbReference>
<dbReference type="GO" id="GO:0005634">
    <property type="term" value="C:nucleus"/>
    <property type="evidence" value="ECO:0007669"/>
    <property type="project" value="TreeGrafter"/>
</dbReference>
<sequence length="571" mass="64627">MVEGTRQTRRTRCRTGCMRCRVRRRKCDETKPRCRNCIEKNFTCQYGPKLTFLQKNAFTVTPAEIPKPASGAYDAIQFVNEDIQSYRDATWDEASDTSIHPPSDPATPRPNNQDTLDAPAELDDISNLPAWPPDTPNNPPHARFSDGDESAVQGLLALGNTAETSVLSNISDFAGLDTPRLNPSRSVYSDQFSHRVSNAGVSITDDSIISQTRILQLLRHYRYEVASWLDICDVWQSFGIPALQMAVLSKATLSTVLRLSEMSFNLLHRMNPYDSVSSHISPEDKDMTMNITSKALLSAFQTVHFFISNIPRAWTDPPRINLDLLSNLGLHASEMNINSAIYWLFLRLDLSVALATDTSITIPLPMFPAFSPSGIDHADSGRVFHLAHIPLFLCAKALQFCNDETQPSHRRTDNWMSLVDQLEQWYHHRSQEFHPMLELDLHDPSMNTDGSFPVILFTNGAGIFGNQLYHTAMLLLLLNRPRTARHVQLQPSAMSPLWHARRICSIALNNDRRECWDLSLLASFLVAARRMTHESQQQEILHGFEQIRTVTGWDISEYLGSLREEWGIHDS</sequence>
<dbReference type="OrthoDB" id="4475584at2759"/>
<name>A0A1L9R490_ASPWE</name>
<evidence type="ECO:0000256" key="3">
    <source>
        <dbReference type="ARBA" id="ARBA00023163"/>
    </source>
</evidence>
<dbReference type="PANTHER" id="PTHR37534:SF24">
    <property type="entry name" value="MISCELLANEOUS ZN(II)2CYS6 TRANSCRIPTION FACTOR (EUROFUNG)-RELATED"/>
    <property type="match status" value="1"/>
</dbReference>
<dbReference type="CDD" id="cd00067">
    <property type="entry name" value="GAL4"/>
    <property type="match status" value="1"/>
</dbReference>
<reference evidence="8" key="1">
    <citation type="journal article" date="2017" name="Genome Biol.">
        <title>Comparative genomics reveals high biological diversity and specific adaptations in the industrially and medically important fungal genus Aspergillus.</title>
        <authorList>
            <person name="de Vries R.P."/>
            <person name="Riley R."/>
            <person name="Wiebenga A."/>
            <person name="Aguilar-Osorio G."/>
            <person name="Amillis S."/>
            <person name="Uchima C.A."/>
            <person name="Anderluh G."/>
            <person name="Asadollahi M."/>
            <person name="Askin M."/>
            <person name="Barry K."/>
            <person name="Battaglia E."/>
            <person name="Bayram O."/>
            <person name="Benocci T."/>
            <person name="Braus-Stromeyer S.A."/>
            <person name="Caldana C."/>
            <person name="Canovas D."/>
            <person name="Cerqueira G.C."/>
            <person name="Chen F."/>
            <person name="Chen W."/>
            <person name="Choi C."/>
            <person name="Clum A."/>
            <person name="Dos Santos R.A."/>
            <person name="Damasio A.R."/>
            <person name="Diallinas G."/>
            <person name="Emri T."/>
            <person name="Fekete E."/>
            <person name="Flipphi M."/>
            <person name="Freyberg S."/>
            <person name="Gallo A."/>
            <person name="Gournas C."/>
            <person name="Habgood R."/>
            <person name="Hainaut M."/>
            <person name="Harispe M.L."/>
            <person name="Henrissat B."/>
            <person name="Hilden K.S."/>
            <person name="Hope R."/>
            <person name="Hossain A."/>
            <person name="Karabika E."/>
            <person name="Karaffa L."/>
            <person name="Karanyi Z."/>
            <person name="Krasevec N."/>
            <person name="Kuo A."/>
            <person name="Kusch H."/>
            <person name="LaButti K."/>
            <person name="Lagendijk E.L."/>
            <person name="Lapidus A."/>
            <person name="Levasseur A."/>
            <person name="Lindquist E."/>
            <person name="Lipzen A."/>
            <person name="Logrieco A.F."/>
            <person name="MacCabe A."/>
            <person name="Maekelae M.R."/>
            <person name="Malavazi I."/>
            <person name="Melin P."/>
            <person name="Meyer V."/>
            <person name="Mielnichuk N."/>
            <person name="Miskei M."/>
            <person name="Molnar A.P."/>
            <person name="Mule G."/>
            <person name="Ngan C.Y."/>
            <person name="Orejas M."/>
            <person name="Orosz E."/>
            <person name="Ouedraogo J.P."/>
            <person name="Overkamp K.M."/>
            <person name="Park H.-S."/>
            <person name="Perrone G."/>
            <person name="Piumi F."/>
            <person name="Punt P.J."/>
            <person name="Ram A.F."/>
            <person name="Ramon A."/>
            <person name="Rauscher S."/>
            <person name="Record E."/>
            <person name="Riano-Pachon D.M."/>
            <person name="Robert V."/>
            <person name="Roehrig J."/>
            <person name="Ruller R."/>
            <person name="Salamov A."/>
            <person name="Salih N.S."/>
            <person name="Samson R.A."/>
            <person name="Sandor E."/>
            <person name="Sanguinetti M."/>
            <person name="Schuetze T."/>
            <person name="Sepcic K."/>
            <person name="Shelest E."/>
            <person name="Sherlock G."/>
            <person name="Sophianopoulou V."/>
            <person name="Squina F.M."/>
            <person name="Sun H."/>
            <person name="Susca A."/>
            <person name="Todd R.B."/>
            <person name="Tsang A."/>
            <person name="Unkles S.E."/>
            <person name="van de Wiele N."/>
            <person name="van Rossen-Uffink D."/>
            <person name="Oliveira J.V."/>
            <person name="Vesth T.C."/>
            <person name="Visser J."/>
            <person name="Yu J.-H."/>
            <person name="Zhou M."/>
            <person name="Andersen M.R."/>
            <person name="Archer D.B."/>
            <person name="Baker S.E."/>
            <person name="Benoit I."/>
            <person name="Brakhage A.A."/>
            <person name="Braus G.H."/>
            <person name="Fischer R."/>
            <person name="Frisvad J.C."/>
            <person name="Goldman G.H."/>
            <person name="Houbraken J."/>
            <person name="Oakley B."/>
            <person name="Pocsi I."/>
            <person name="Scazzocchio C."/>
            <person name="Seiboth B."/>
            <person name="vanKuyk P.A."/>
            <person name="Wortman J."/>
            <person name="Dyer P.S."/>
            <person name="Grigoriev I.V."/>
        </authorList>
    </citation>
    <scope>NUCLEOTIDE SEQUENCE [LARGE SCALE GENOMIC DNA]</scope>
    <source>
        <strain evidence="8">DTO 134E9</strain>
    </source>
</reference>
<dbReference type="GO" id="GO:0008270">
    <property type="term" value="F:zinc ion binding"/>
    <property type="evidence" value="ECO:0007669"/>
    <property type="project" value="InterPro"/>
</dbReference>
<feature type="domain" description="Zn(2)-C6 fungal-type" evidence="6">
    <location>
        <begin position="16"/>
        <end position="46"/>
    </location>
</feature>
<keyword evidence="3" id="KW-0804">Transcription</keyword>
<keyword evidence="4" id="KW-0539">Nucleus</keyword>
<dbReference type="Gene3D" id="4.10.240.10">
    <property type="entry name" value="Zn(2)-C6 fungal-type DNA-binding domain"/>
    <property type="match status" value="1"/>
</dbReference>
<evidence type="ECO:0000256" key="2">
    <source>
        <dbReference type="ARBA" id="ARBA00023125"/>
    </source>
</evidence>
<dbReference type="SUPFAM" id="SSF57701">
    <property type="entry name" value="Zn2/Cys6 DNA-binding domain"/>
    <property type="match status" value="1"/>
</dbReference>